<reference evidence="6 7" key="1">
    <citation type="submission" date="2020-08" db="EMBL/GenBank/DDBJ databases">
        <title>Genomic Encyclopedia of Type Strains, Phase IV (KMG-V): Genome sequencing to study the core and pangenomes of soil and plant-associated prokaryotes.</title>
        <authorList>
            <person name="Whitman W."/>
        </authorList>
    </citation>
    <scope>NUCLEOTIDE SEQUENCE [LARGE SCALE GENOMIC DNA]</scope>
    <source>
        <strain evidence="4 7">SEMIA 444</strain>
        <strain evidence="3 6">SEMIA 448</strain>
        <strain evidence="5 8">SEMIA 452</strain>
    </source>
</reference>
<evidence type="ECO:0000313" key="4">
    <source>
        <dbReference type="EMBL" id="MBB4411186.1"/>
    </source>
</evidence>
<protein>
    <submittedName>
        <fullName evidence="3">Uncharacterized protein</fullName>
    </submittedName>
</protein>
<evidence type="ECO:0000313" key="5">
    <source>
        <dbReference type="EMBL" id="MBB4445875.1"/>
    </source>
</evidence>
<gene>
    <name evidence="4" type="ORF">GGE31_001657</name>
    <name evidence="3" type="ORF">GGE33_000128</name>
    <name evidence="5" type="ORF">GGE35_001657</name>
</gene>
<dbReference type="EMBL" id="JACIGW010000001">
    <property type="protein sequence ID" value="MBB4346420.1"/>
    <property type="molecule type" value="Genomic_DNA"/>
</dbReference>
<evidence type="ECO:0000313" key="8">
    <source>
        <dbReference type="Proteomes" id="UP000576087"/>
    </source>
</evidence>
<name>A0A7W6S3K6_9HYPH</name>
<dbReference type="Proteomes" id="UP000576087">
    <property type="component" value="Unassembled WGS sequence"/>
</dbReference>
<dbReference type="EMBL" id="JACIGY010000001">
    <property type="protein sequence ID" value="MBB4411186.1"/>
    <property type="molecule type" value="Genomic_DNA"/>
</dbReference>
<organism evidence="3 6">
    <name type="scientific">Aliirhizobium cellulosilyticum</name>
    <dbReference type="NCBI Taxonomy" id="393664"/>
    <lineage>
        <taxon>Bacteria</taxon>
        <taxon>Pseudomonadati</taxon>
        <taxon>Pseudomonadota</taxon>
        <taxon>Alphaproteobacteria</taxon>
        <taxon>Hyphomicrobiales</taxon>
        <taxon>Rhizobiaceae</taxon>
        <taxon>Aliirhizobium</taxon>
    </lineage>
</organism>
<feature type="transmembrane region" description="Helical" evidence="2">
    <location>
        <begin position="38"/>
        <end position="57"/>
    </location>
</feature>
<accession>A0A7W6S3K6</accession>
<keyword evidence="2" id="KW-1133">Transmembrane helix</keyword>
<evidence type="ECO:0000256" key="2">
    <source>
        <dbReference type="SAM" id="Phobius"/>
    </source>
</evidence>
<dbReference type="RefSeq" id="WP_183820857.1">
    <property type="nucleotide sequence ID" value="NZ_JACIGW010000001.1"/>
</dbReference>
<evidence type="ECO:0000256" key="1">
    <source>
        <dbReference type="SAM" id="MobiDB-lite"/>
    </source>
</evidence>
<proteinExistence type="predicted"/>
<dbReference type="EMBL" id="JACIHM010000001">
    <property type="protein sequence ID" value="MBB4445875.1"/>
    <property type="molecule type" value="Genomic_DNA"/>
</dbReference>
<dbReference type="AlphaFoldDB" id="A0A7W6S3K6"/>
<sequence>MSIRHALRRQSDLASSMRGKGNVQGNSRERQRWCGSNAILAMMAGILAIVCVIEILHG</sequence>
<comment type="caution">
    <text evidence="3">The sequence shown here is derived from an EMBL/GenBank/DDBJ whole genome shotgun (WGS) entry which is preliminary data.</text>
</comment>
<dbReference type="Proteomes" id="UP000524535">
    <property type="component" value="Unassembled WGS sequence"/>
</dbReference>
<feature type="region of interest" description="Disordered" evidence="1">
    <location>
        <begin position="1"/>
        <end position="29"/>
    </location>
</feature>
<keyword evidence="2" id="KW-0812">Transmembrane</keyword>
<keyword evidence="7" id="KW-1185">Reference proteome</keyword>
<keyword evidence="2" id="KW-0472">Membrane</keyword>
<evidence type="ECO:0000313" key="6">
    <source>
        <dbReference type="Proteomes" id="UP000520770"/>
    </source>
</evidence>
<evidence type="ECO:0000313" key="3">
    <source>
        <dbReference type="EMBL" id="MBB4346420.1"/>
    </source>
</evidence>
<dbReference type="Proteomes" id="UP000520770">
    <property type="component" value="Unassembled WGS sequence"/>
</dbReference>
<evidence type="ECO:0000313" key="7">
    <source>
        <dbReference type="Proteomes" id="UP000524535"/>
    </source>
</evidence>